<keyword evidence="4" id="KW-1185">Reference proteome</keyword>
<feature type="transmembrane region" description="Helical" evidence="1">
    <location>
        <begin position="268"/>
        <end position="286"/>
    </location>
</feature>
<protein>
    <submittedName>
        <fullName evidence="3 5">LCCL domain-containing protein</fullName>
    </submittedName>
</protein>
<dbReference type="RefSeq" id="XP_033535225.1">
    <property type="nucleotide sequence ID" value="XM_033676252.1"/>
</dbReference>
<dbReference type="Gene3D" id="2.170.130.20">
    <property type="entry name" value="LCCL-like domain"/>
    <property type="match status" value="1"/>
</dbReference>
<name>A0A6G1G6D6_9PEZI</name>
<dbReference type="PANTHER" id="PTHR31331:SF8">
    <property type="entry name" value="LCCL DOMAIN PROTEIN (AFU_ORTHOLOGUE AFUA_5G02970)"/>
    <property type="match status" value="1"/>
</dbReference>
<dbReference type="GeneID" id="54416822"/>
<dbReference type="InterPro" id="IPR036609">
    <property type="entry name" value="LCCL_sf"/>
</dbReference>
<reference evidence="3 5" key="1">
    <citation type="submission" date="2020-01" db="EMBL/GenBank/DDBJ databases">
        <authorList>
            <consortium name="DOE Joint Genome Institute"/>
            <person name="Haridas S."/>
            <person name="Albert R."/>
            <person name="Binder M."/>
            <person name="Bloem J."/>
            <person name="Labutti K."/>
            <person name="Salamov A."/>
            <person name="Andreopoulos B."/>
            <person name="Baker S.E."/>
            <person name="Barry K."/>
            <person name="Bills G."/>
            <person name="Bluhm B.H."/>
            <person name="Cannon C."/>
            <person name="Castanera R."/>
            <person name="Culley D.E."/>
            <person name="Daum C."/>
            <person name="Ezra D."/>
            <person name="Gonzalez J.B."/>
            <person name="Henrissat B."/>
            <person name="Kuo A."/>
            <person name="Liang C."/>
            <person name="Lipzen A."/>
            <person name="Lutzoni F."/>
            <person name="Magnuson J."/>
            <person name="Mondo S."/>
            <person name="Nolan M."/>
            <person name="Ohm R."/>
            <person name="Pangilinan J."/>
            <person name="Park H.-J."/>
            <person name="Ramirez L."/>
            <person name="Alfaro M."/>
            <person name="Sun H."/>
            <person name="Tritt A."/>
            <person name="Yoshinaga Y."/>
            <person name="Zwiers L.-H."/>
            <person name="Turgeon B.G."/>
            <person name="Goodwin S.B."/>
            <person name="Spatafora J.W."/>
            <person name="Crous P.W."/>
            <person name="Grigoriev I.V."/>
        </authorList>
    </citation>
    <scope>NUCLEOTIDE SEQUENCE</scope>
    <source>
        <strain evidence="3 5">CBS 781.70</strain>
    </source>
</reference>
<evidence type="ECO:0000256" key="1">
    <source>
        <dbReference type="SAM" id="Phobius"/>
    </source>
</evidence>
<keyword evidence="1" id="KW-0472">Membrane</keyword>
<dbReference type="EMBL" id="ML975154">
    <property type="protein sequence ID" value="KAF1813594.1"/>
    <property type="molecule type" value="Genomic_DNA"/>
</dbReference>
<reference evidence="5" key="3">
    <citation type="submission" date="2025-04" db="UniProtKB">
        <authorList>
            <consortium name="RefSeq"/>
        </authorList>
    </citation>
    <scope>IDENTIFICATION</scope>
    <source>
        <strain evidence="5">CBS 781.70</strain>
    </source>
</reference>
<dbReference type="InterPro" id="IPR004043">
    <property type="entry name" value="LCCL"/>
</dbReference>
<evidence type="ECO:0000313" key="5">
    <source>
        <dbReference type="RefSeq" id="XP_033535225.1"/>
    </source>
</evidence>
<dbReference type="PANTHER" id="PTHR31331">
    <property type="entry name" value="LCCL DOMAIN PROTEIN (AFU_ORTHOLOGUE AFUA_5G08630)"/>
    <property type="match status" value="1"/>
</dbReference>
<feature type="transmembrane region" description="Helical" evidence="1">
    <location>
        <begin position="333"/>
        <end position="349"/>
    </location>
</feature>
<gene>
    <name evidence="3 5" type="ORF">P152DRAFT_394321</name>
</gene>
<dbReference type="Pfam" id="PF03815">
    <property type="entry name" value="LCCL"/>
    <property type="match status" value="1"/>
</dbReference>
<feature type="domain" description="LCCL" evidence="2">
    <location>
        <begin position="95"/>
        <end position="220"/>
    </location>
</feature>
<accession>A0A6G1G6D6</accession>
<dbReference type="SMART" id="SM00603">
    <property type="entry name" value="LCCL"/>
    <property type="match status" value="1"/>
</dbReference>
<dbReference type="InterPro" id="IPR051957">
    <property type="entry name" value="CRISP-LCCL_domain"/>
</dbReference>
<dbReference type="SUPFAM" id="SSF69848">
    <property type="entry name" value="LCCL domain"/>
    <property type="match status" value="1"/>
</dbReference>
<keyword evidence="1" id="KW-0812">Transmembrane</keyword>
<evidence type="ECO:0000313" key="3">
    <source>
        <dbReference type="EMBL" id="KAF1813594.1"/>
    </source>
</evidence>
<feature type="transmembrane region" description="Helical" evidence="1">
    <location>
        <begin position="402"/>
        <end position="424"/>
    </location>
</feature>
<feature type="transmembrane region" description="Helical" evidence="1">
    <location>
        <begin position="292"/>
        <end position="312"/>
    </location>
</feature>
<evidence type="ECO:0000259" key="2">
    <source>
        <dbReference type="PROSITE" id="PS50820"/>
    </source>
</evidence>
<feature type="transmembrane region" description="Helical" evidence="1">
    <location>
        <begin position="243"/>
        <end position="261"/>
    </location>
</feature>
<organism evidence="3">
    <name type="scientific">Eremomyces bilateralis CBS 781.70</name>
    <dbReference type="NCBI Taxonomy" id="1392243"/>
    <lineage>
        <taxon>Eukaryota</taxon>
        <taxon>Fungi</taxon>
        <taxon>Dikarya</taxon>
        <taxon>Ascomycota</taxon>
        <taxon>Pezizomycotina</taxon>
        <taxon>Dothideomycetes</taxon>
        <taxon>Dothideomycetes incertae sedis</taxon>
        <taxon>Eremomycetales</taxon>
        <taxon>Eremomycetaceae</taxon>
        <taxon>Eremomyces</taxon>
    </lineage>
</organism>
<sequence>MKKFQFLEKYVPTRVTRAWEALGGWVVGPDPPRPYQIRPFFPMIQVAPIRLLDRYCPKKKDKITLLIATYVVWFILFVVVLHKSAFAEDIPGYGSPTRVTCHARHWDGPGNECGVNGRDCSPFDNATFAFRCPASCEKAEVLEPYAVGGQIVNYRPLVIGGPKELDKGVQSNLYRGDSFICPAAIHAGFSTKRSGGCGVIALIGEQNEFPSTKANGIESIGFDSYFPLSYSFVDGTAAQCPDLRWPLFSVSLTFTILISLFTTDPAVFFYSIFVSVFMHVALASDPPSLTDYYTVISLTLGRFLPSMFIAYVMFRYPIKFQLTGLTAQFEKTVLWLGACWVGAFNNYTFDRIPISRLTPHDLKQQPGAIPALVIIVLSLLAIALGQAWCFRVEGRMPRYLKLYAVFVLGILIMVAIPKMSLRIHHYILALLLLPGTALQTRPSLIYQGLLIGLFINGIARWGFDSILQTPDELRGGAQLGSLLPVLLPEFPKINLNLDLAIPANITFAWAAPPIEEGYDGVSVLVNDVERFNRVDDGKKDTREFAWERHEEGWPEYFRFAYLTGKRSRGDYTKAGTWDGNGTWIMMEPGPSK</sequence>
<proteinExistence type="predicted"/>
<dbReference type="AlphaFoldDB" id="A0A6G1G6D6"/>
<keyword evidence="1" id="KW-1133">Transmembrane helix</keyword>
<feature type="transmembrane region" description="Helical" evidence="1">
    <location>
        <begin position="444"/>
        <end position="463"/>
    </location>
</feature>
<dbReference type="PROSITE" id="PS50820">
    <property type="entry name" value="LCCL"/>
    <property type="match status" value="1"/>
</dbReference>
<dbReference type="Proteomes" id="UP000504638">
    <property type="component" value="Unplaced"/>
</dbReference>
<reference evidence="5" key="2">
    <citation type="submission" date="2020-04" db="EMBL/GenBank/DDBJ databases">
        <authorList>
            <consortium name="NCBI Genome Project"/>
        </authorList>
    </citation>
    <scope>NUCLEOTIDE SEQUENCE</scope>
    <source>
        <strain evidence="5">CBS 781.70</strain>
    </source>
</reference>
<feature type="transmembrane region" description="Helical" evidence="1">
    <location>
        <begin position="63"/>
        <end position="81"/>
    </location>
</feature>
<feature type="transmembrane region" description="Helical" evidence="1">
    <location>
        <begin position="369"/>
        <end position="390"/>
    </location>
</feature>
<dbReference type="OrthoDB" id="441660at2759"/>
<evidence type="ECO:0000313" key="4">
    <source>
        <dbReference type="Proteomes" id="UP000504638"/>
    </source>
</evidence>